<accession>A0A9P1D1N0</accession>
<dbReference type="EMBL" id="CAMXCT030003136">
    <property type="protein sequence ID" value="CAL4789989.1"/>
    <property type="molecule type" value="Genomic_DNA"/>
</dbReference>
<dbReference type="EMBL" id="CAMXCT010003136">
    <property type="protein sequence ID" value="CAI4002677.1"/>
    <property type="molecule type" value="Genomic_DNA"/>
</dbReference>
<dbReference type="EMBL" id="CAMXCT020003136">
    <property type="protein sequence ID" value="CAL1156052.1"/>
    <property type="molecule type" value="Genomic_DNA"/>
</dbReference>
<gene>
    <name evidence="3" type="ORF">C1SCF055_LOCUS28617</name>
</gene>
<comment type="caution">
    <text evidence="3">The sequence shown here is derived from an EMBL/GenBank/DDBJ whole genome shotgun (WGS) entry which is preliminary data.</text>
</comment>
<evidence type="ECO:0000313" key="3">
    <source>
        <dbReference type="EMBL" id="CAI4002677.1"/>
    </source>
</evidence>
<proteinExistence type="predicted"/>
<name>A0A9P1D1N0_9DINO</name>
<keyword evidence="5" id="KW-1185">Reference proteome</keyword>
<evidence type="ECO:0000313" key="5">
    <source>
        <dbReference type="Proteomes" id="UP001152797"/>
    </source>
</evidence>
<feature type="compositionally biased region" description="Basic residues" evidence="2">
    <location>
        <begin position="302"/>
        <end position="313"/>
    </location>
</feature>
<evidence type="ECO:0000313" key="4">
    <source>
        <dbReference type="EMBL" id="CAL4789989.1"/>
    </source>
</evidence>
<feature type="region of interest" description="Disordered" evidence="2">
    <location>
        <begin position="583"/>
        <end position="626"/>
    </location>
</feature>
<feature type="compositionally biased region" description="Acidic residues" evidence="2">
    <location>
        <begin position="378"/>
        <end position="388"/>
    </location>
</feature>
<feature type="coiled-coil region" evidence="1">
    <location>
        <begin position="8"/>
        <end position="35"/>
    </location>
</feature>
<feature type="compositionally biased region" description="Basic and acidic residues" evidence="2">
    <location>
        <begin position="289"/>
        <end position="301"/>
    </location>
</feature>
<feature type="compositionally biased region" description="Basic and acidic residues" evidence="2">
    <location>
        <begin position="352"/>
        <end position="361"/>
    </location>
</feature>
<organism evidence="3">
    <name type="scientific">Cladocopium goreaui</name>
    <dbReference type="NCBI Taxonomy" id="2562237"/>
    <lineage>
        <taxon>Eukaryota</taxon>
        <taxon>Sar</taxon>
        <taxon>Alveolata</taxon>
        <taxon>Dinophyceae</taxon>
        <taxon>Suessiales</taxon>
        <taxon>Symbiodiniaceae</taxon>
        <taxon>Cladocopium</taxon>
    </lineage>
</organism>
<protein>
    <submittedName>
        <fullName evidence="3">Uncharacterized protein</fullName>
    </submittedName>
</protein>
<reference evidence="3" key="1">
    <citation type="submission" date="2022-10" db="EMBL/GenBank/DDBJ databases">
        <authorList>
            <person name="Chen Y."/>
            <person name="Dougan E. K."/>
            <person name="Chan C."/>
            <person name="Rhodes N."/>
            <person name="Thang M."/>
        </authorList>
    </citation>
    <scope>NUCLEOTIDE SEQUENCE</scope>
</reference>
<keyword evidence="1" id="KW-0175">Coiled coil</keyword>
<evidence type="ECO:0000256" key="2">
    <source>
        <dbReference type="SAM" id="MobiDB-lite"/>
    </source>
</evidence>
<feature type="compositionally biased region" description="Basic and acidic residues" evidence="2">
    <location>
        <begin position="329"/>
        <end position="343"/>
    </location>
</feature>
<dbReference type="Proteomes" id="UP001152797">
    <property type="component" value="Unassembled WGS sequence"/>
</dbReference>
<feature type="compositionally biased region" description="Basic and acidic residues" evidence="2">
    <location>
        <begin position="397"/>
        <end position="407"/>
    </location>
</feature>
<evidence type="ECO:0000256" key="1">
    <source>
        <dbReference type="SAM" id="Coils"/>
    </source>
</evidence>
<reference evidence="4 5" key="2">
    <citation type="submission" date="2024-05" db="EMBL/GenBank/DDBJ databases">
        <authorList>
            <person name="Chen Y."/>
            <person name="Shah S."/>
            <person name="Dougan E. K."/>
            <person name="Thang M."/>
            <person name="Chan C."/>
        </authorList>
    </citation>
    <scope>NUCLEOTIDE SEQUENCE [LARGE SCALE GENOMIC DNA]</scope>
</reference>
<feature type="region of interest" description="Disordered" evidence="2">
    <location>
        <begin position="248"/>
        <end position="440"/>
    </location>
</feature>
<sequence>MCCAQAEISAARDRIAKQEAAIKAAAAAKEKAQTQAQVTEEGRQRRNSVPLLDELEERSGEEGPIFSLRKMSELRCLVLSENPIRSADVLEAVQPFGPRGADLLLHCTEAATALGLRRPEPGQLLEAAVRDDEGRSQGTLLLEVLTHEATDPKGHWITGRYVVASDGHMRWWMSDGEGRVLAKRGSFHFCEENSQDCQETRKSRGKCMHLEKFREITQKEVDGKVPGWAFEGAPKKIFAAYLKQVTLPEEPPGKKEGLPWQKPGEESDAEEGSEESSVSVAMKDRLKRARDELKRLEDRAQQKKQKKKLKRGKGTAPAKAKAVKKRDRERREREDSPAPGRDREKKRRRKRSPGDEVDRDRGRRRRKDKVSSSGTGDLDAEESPDDLFGEVVPDRPGGSERKGRVDRGPFGGGDLVKFRGRSDSESESFQDAPAGRKASSQLKLASYAKKKPGRLASRMLLKMVKESAHGSVGAVVNDPNPTPPAAVHYLMTVLTPQLGSRLNLRTQRELKTICTAVDMLAQKQPAQAADVLAQRVKALVKAGEGGHWNSAQFLELLSPEGSSLLERAEEVYTSREYLLDMKIKNYDKPKGHRPEGRGQGDKGGKKGREKGKGKGKDGDKKETAGA</sequence>
<dbReference type="AlphaFoldDB" id="A0A9P1D1N0"/>